<keyword evidence="3" id="KW-1185">Reference proteome</keyword>
<proteinExistence type="predicted"/>
<dbReference type="EMBL" id="JAHKSW010000025">
    <property type="protein sequence ID" value="KAG7316751.1"/>
    <property type="molecule type" value="Genomic_DNA"/>
</dbReference>
<organism evidence="2 3">
    <name type="scientific">Hemibagrus wyckioides</name>
    <dbReference type="NCBI Taxonomy" id="337641"/>
    <lineage>
        <taxon>Eukaryota</taxon>
        <taxon>Metazoa</taxon>
        <taxon>Chordata</taxon>
        <taxon>Craniata</taxon>
        <taxon>Vertebrata</taxon>
        <taxon>Euteleostomi</taxon>
        <taxon>Actinopterygii</taxon>
        <taxon>Neopterygii</taxon>
        <taxon>Teleostei</taxon>
        <taxon>Ostariophysi</taxon>
        <taxon>Siluriformes</taxon>
        <taxon>Bagridae</taxon>
        <taxon>Hemibagrus</taxon>
    </lineage>
</organism>
<reference evidence="2 3" key="1">
    <citation type="submission" date="2021-06" db="EMBL/GenBank/DDBJ databases">
        <title>Chromosome-level genome assembly of the red-tail catfish (Hemibagrus wyckioides).</title>
        <authorList>
            <person name="Shao F."/>
        </authorList>
    </citation>
    <scope>NUCLEOTIDE SEQUENCE [LARGE SCALE GENOMIC DNA]</scope>
    <source>
        <strain evidence="2">EC202008001</strain>
        <tissue evidence="2">Blood</tissue>
    </source>
</reference>
<feature type="region of interest" description="Disordered" evidence="1">
    <location>
        <begin position="597"/>
        <end position="635"/>
    </location>
</feature>
<feature type="compositionally biased region" description="Basic and acidic residues" evidence="1">
    <location>
        <begin position="479"/>
        <end position="493"/>
    </location>
</feature>
<name>A0A9D3N518_9TELE</name>
<accession>A0A9D3N518</accession>
<evidence type="ECO:0000313" key="3">
    <source>
        <dbReference type="Proteomes" id="UP000824219"/>
    </source>
</evidence>
<dbReference type="AlphaFoldDB" id="A0A9D3N518"/>
<dbReference type="Proteomes" id="UP000824219">
    <property type="component" value="Linkage Group LG25"/>
</dbReference>
<feature type="region of interest" description="Disordered" evidence="1">
    <location>
        <begin position="479"/>
        <end position="498"/>
    </location>
</feature>
<gene>
    <name evidence="2" type="ORF">KOW79_020292</name>
</gene>
<sequence length="667" mass="73554">MRRGESREWKAVTRGMTKKVTRLEFAVASTKMVTTVSSAVVRRLLKPLSKSFGIEAILEANDKLKEMAKSKSSKCSDASAQRSPVEVSDFICHLGQRIVTEIKGAMLEAIRSTASGQLENCSESASSSAEKQVWLDDLSFACTNEICEKILALCHSQELHRHGGETTSVKSLLEFQKLMKGLEKVVSVSRSSSWVTVSRTSDMVSTTSEVRTPSCASSVPQSVSPFIEQFKSIASEVVSEVLLRLEQKLSDSVSSQTSILASVETEPNFSRELAKSTAMEILQKMFCTLVTCSDADQSGPEDEQKSLSFAQKIHMDINKRVFAFICERQQAILEKRKTFLDASTEIDADLEVSMENIQKSAAAEQYLDKATQVVSDILVNRLTSQISSGLISTKGSGSSTVPSSMSVQVNVTDASSAPCRKSSSVFSSQLQSPSGLEESVLDAEREPLPSGQKSQYVHLHLFTVVHDHLKAFFTSFSKSDADDKGTDPSAHSESEEDSVVPICIDEEGSVHELNVGRTLSDSVLIRSNSMLCSVQFPSQLVYRFVEESIKALLQNVLKVRVSDGNYGHLLHGAEDQEKKKKRSPRVRFVIKTSRHVVVKRPKKQKKRRRVPLPQPSTSASAHSHRESKPSRSIFKNTRKTLGRIFSNISKTFTNIFNTSKRSGNSSE</sequence>
<evidence type="ECO:0000256" key="1">
    <source>
        <dbReference type="SAM" id="MobiDB-lite"/>
    </source>
</evidence>
<comment type="caution">
    <text evidence="2">The sequence shown here is derived from an EMBL/GenBank/DDBJ whole genome shotgun (WGS) entry which is preliminary data.</text>
</comment>
<dbReference type="OrthoDB" id="8956804at2759"/>
<feature type="compositionally biased region" description="Basic residues" evidence="1">
    <location>
        <begin position="597"/>
        <end position="610"/>
    </location>
</feature>
<evidence type="ECO:0000313" key="2">
    <source>
        <dbReference type="EMBL" id="KAG7316751.1"/>
    </source>
</evidence>
<protein>
    <submittedName>
        <fullName evidence="2">Uncharacterized protein</fullName>
    </submittedName>
</protein>